<dbReference type="InterPro" id="IPR011990">
    <property type="entry name" value="TPR-like_helical_dom_sf"/>
</dbReference>
<dbReference type="InterPro" id="IPR000048">
    <property type="entry name" value="IQ_motif_EF-hand-BS"/>
</dbReference>
<dbReference type="SMART" id="SM00028">
    <property type="entry name" value="TPR"/>
    <property type="match status" value="3"/>
</dbReference>
<dbReference type="Gene3D" id="1.25.40.10">
    <property type="entry name" value="Tetratricopeptide repeat domain"/>
    <property type="match status" value="1"/>
</dbReference>
<evidence type="ECO:0008006" key="3">
    <source>
        <dbReference type="Google" id="ProtNLM"/>
    </source>
</evidence>
<comment type="caution">
    <text evidence="2">The sequence shown here is derived from an EMBL/GenBank/DDBJ whole genome shotgun (WGS) entry which is preliminary data.</text>
</comment>
<feature type="compositionally biased region" description="Polar residues" evidence="1">
    <location>
        <begin position="313"/>
        <end position="323"/>
    </location>
</feature>
<dbReference type="PROSITE" id="PS50096">
    <property type="entry name" value="IQ"/>
    <property type="match status" value="1"/>
</dbReference>
<dbReference type="AlphaFoldDB" id="A0A6A4YJC5"/>
<feature type="region of interest" description="Disordered" evidence="1">
    <location>
        <begin position="273"/>
        <end position="377"/>
    </location>
</feature>
<protein>
    <recommendedName>
        <fullName evidence="3">MalT-like TPR region domain-containing protein</fullName>
    </recommendedName>
</protein>
<evidence type="ECO:0000256" key="1">
    <source>
        <dbReference type="SAM" id="MobiDB-lite"/>
    </source>
</evidence>
<dbReference type="SMART" id="SM00015">
    <property type="entry name" value="IQ"/>
    <property type="match status" value="2"/>
</dbReference>
<reference evidence="2" key="1">
    <citation type="submission" date="2019-06" db="EMBL/GenBank/DDBJ databases">
        <title>Genomics analysis of Aphanomyces spp. identifies a new class of oomycete effector associated with host adaptation.</title>
        <authorList>
            <person name="Gaulin E."/>
        </authorList>
    </citation>
    <scope>NUCLEOTIDE SEQUENCE</scope>
    <source>
        <strain evidence="2">CBS 578.67</strain>
    </source>
</reference>
<feature type="compositionally biased region" description="Pro residues" evidence="1">
    <location>
        <begin position="361"/>
        <end position="370"/>
    </location>
</feature>
<proteinExistence type="predicted"/>
<dbReference type="OrthoDB" id="2148418at2759"/>
<feature type="non-terminal residue" evidence="2">
    <location>
        <position position="632"/>
    </location>
</feature>
<dbReference type="EMBL" id="VJMH01005428">
    <property type="protein sequence ID" value="KAF0696133.1"/>
    <property type="molecule type" value="Genomic_DNA"/>
</dbReference>
<accession>A0A6A4YJC5</accession>
<dbReference type="SUPFAM" id="SSF48452">
    <property type="entry name" value="TPR-like"/>
    <property type="match status" value="1"/>
</dbReference>
<dbReference type="Pfam" id="PF13374">
    <property type="entry name" value="TPR_10"/>
    <property type="match status" value="1"/>
</dbReference>
<evidence type="ECO:0000313" key="2">
    <source>
        <dbReference type="EMBL" id="KAF0696133.1"/>
    </source>
</evidence>
<name>A0A6A4YJC5_9STRA</name>
<sequence>MKRSLTGSESNEALLGMMDDMAHRLRKKKMDVEAIGCLEQGLMLKRRLLGREVDILSILVLLISQSPDVHKALTDVVVLYNQVAMESLASSHDQCLTLLKKAELLATSAKFSHTESLRILTYNNMGCCYRRLGKLKHARQYLHEAAAIGAETTHVKNLSITFLNLCAIESQLDRHESALEHAQSAIFHAQEELVVDQVEDDDAADVLDAKTKEEKIVALAIAYHNMAVELEHNGRADASLQWYKKALQMVFKYKESNADLWHTFKTTFDAAKAKQTKHETTSSRHTPAFTFEHSRIATSTSDPTSRPRAASKPPSTAANSLGPAQTLYKKATSTAHPKPPSTKPARPTSARPRARAKTPKRPPQPPPPSSSPVWFDDDEQHDESLLATSPLRIRRHDDPATHAVQSKSFRAFLRSKAATAAPPTLHIAPVFGHTRPRSAKPSRLRVAVAASRSPQDEDDVLEVFDDDDDVVQVFASPPKQATAVDTRHEINPPAPRVVDVPSPQAELVPERVSHLEYLKRLKKSIDNTPPSARSAKSNNPAEITRQHRLALELDRIRRVASTRVQAVARGFLVRRRYSDRSAHLAKEHDAARLIQARLRGANDRQRCLMKMHMQDELERIRSVAAVRIQATA</sequence>
<dbReference type="InterPro" id="IPR019734">
    <property type="entry name" value="TPR_rpt"/>
</dbReference>
<gene>
    <name evidence="2" type="ORF">As57867_013061</name>
</gene>
<dbReference type="Gene3D" id="1.20.5.190">
    <property type="match status" value="1"/>
</dbReference>
<organism evidence="2">
    <name type="scientific">Aphanomyces stellatus</name>
    <dbReference type="NCBI Taxonomy" id="120398"/>
    <lineage>
        <taxon>Eukaryota</taxon>
        <taxon>Sar</taxon>
        <taxon>Stramenopiles</taxon>
        <taxon>Oomycota</taxon>
        <taxon>Saprolegniomycetes</taxon>
        <taxon>Saprolegniales</taxon>
        <taxon>Verrucalvaceae</taxon>
        <taxon>Aphanomyces</taxon>
    </lineage>
</organism>